<keyword evidence="4" id="KW-1185">Reference proteome</keyword>
<reference evidence="3 4" key="1">
    <citation type="submission" date="2023-03" db="EMBL/GenBank/DDBJ databases">
        <title>Genome insight into feeding habits of ladybird beetles.</title>
        <authorList>
            <person name="Li H.-S."/>
            <person name="Huang Y.-H."/>
            <person name="Pang H."/>
        </authorList>
    </citation>
    <scope>NUCLEOTIDE SEQUENCE [LARGE SCALE GENOMIC DNA]</scope>
    <source>
        <strain evidence="3">SYSU_2023b</strain>
        <tissue evidence="3">Whole body</tissue>
    </source>
</reference>
<dbReference type="PANTHER" id="PTHR46532:SF4">
    <property type="entry name" value="AAA+ ATPASE DOMAIN-CONTAINING PROTEIN"/>
    <property type="match status" value="1"/>
</dbReference>
<gene>
    <name evidence="3" type="ORF">WA026_014634</name>
</gene>
<evidence type="ECO:0000313" key="4">
    <source>
        <dbReference type="Proteomes" id="UP001431783"/>
    </source>
</evidence>
<evidence type="ECO:0000313" key="3">
    <source>
        <dbReference type="EMBL" id="KAK9891393.1"/>
    </source>
</evidence>
<dbReference type="Proteomes" id="UP001431783">
    <property type="component" value="Unassembled WGS sequence"/>
</dbReference>
<proteinExistence type="inferred from homology"/>
<organism evidence="3 4">
    <name type="scientific">Henosepilachna vigintioctopunctata</name>
    <dbReference type="NCBI Taxonomy" id="420089"/>
    <lineage>
        <taxon>Eukaryota</taxon>
        <taxon>Metazoa</taxon>
        <taxon>Ecdysozoa</taxon>
        <taxon>Arthropoda</taxon>
        <taxon>Hexapoda</taxon>
        <taxon>Insecta</taxon>
        <taxon>Pterygota</taxon>
        <taxon>Neoptera</taxon>
        <taxon>Endopterygota</taxon>
        <taxon>Coleoptera</taxon>
        <taxon>Polyphaga</taxon>
        <taxon>Cucujiformia</taxon>
        <taxon>Coccinelloidea</taxon>
        <taxon>Coccinellidae</taxon>
        <taxon>Epilachninae</taxon>
        <taxon>Epilachnini</taxon>
        <taxon>Henosepilachna</taxon>
    </lineage>
</organism>
<dbReference type="InterPro" id="IPR013594">
    <property type="entry name" value="Dynein_heavy_tail"/>
</dbReference>
<protein>
    <recommendedName>
        <fullName evidence="2">Dynein heavy chain tail domain-containing protein</fullName>
    </recommendedName>
</protein>
<dbReference type="GO" id="GO:0005858">
    <property type="term" value="C:axonemal dynein complex"/>
    <property type="evidence" value="ECO:0007669"/>
    <property type="project" value="TreeGrafter"/>
</dbReference>
<dbReference type="GO" id="GO:0045505">
    <property type="term" value="F:dynein intermediate chain binding"/>
    <property type="evidence" value="ECO:0007669"/>
    <property type="project" value="InterPro"/>
</dbReference>
<accession>A0AAW1VFG7</accession>
<dbReference type="AlphaFoldDB" id="A0AAW1VFG7"/>
<evidence type="ECO:0000256" key="1">
    <source>
        <dbReference type="ARBA" id="ARBA00008887"/>
    </source>
</evidence>
<evidence type="ECO:0000259" key="2">
    <source>
        <dbReference type="Pfam" id="PF08385"/>
    </source>
</evidence>
<dbReference type="PANTHER" id="PTHR46532">
    <property type="entry name" value="MALE FERTILITY FACTOR KL5"/>
    <property type="match status" value="1"/>
</dbReference>
<dbReference type="GO" id="GO:0007018">
    <property type="term" value="P:microtubule-based movement"/>
    <property type="evidence" value="ECO:0007669"/>
    <property type="project" value="InterPro"/>
</dbReference>
<dbReference type="InterPro" id="IPR026983">
    <property type="entry name" value="DHC"/>
</dbReference>
<comment type="caution">
    <text evidence="3">The sequence shown here is derived from an EMBL/GenBank/DDBJ whole genome shotgun (WGS) entry which is preliminary data.</text>
</comment>
<dbReference type="GO" id="GO:0051959">
    <property type="term" value="F:dynein light intermediate chain binding"/>
    <property type="evidence" value="ECO:0007669"/>
    <property type="project" value="InterPro"/>
</dbReference>
<comment type="similarity">
    <text evidence="1">Belongs to the dynein heavy chain family.</text>
</comment>
<name>A0AAW1VFG7_9CUCU</name>
<dbReference type="EMBL" id="JARQZJ010000128">
    <property type="protein sequence ID" value="KAK9891393.1"/>
    <property type="molecule type" value="Genomic_DNA"/>
</dbReference>
<dbReference type="Pfam" id="PF08385">
    <property type="entry name" value="DHC_N1"/>
    <property type="match status" value="1"/>
</dbReference>
<sequence>MSQKENTDDEYNMMMGVVKTLTSAVKKSAANRSVEDTESVKDKIAKYKAKRGLRHNSIDMTHRHIFDMVAFFLDLDIQFIIEAYLDSDSHVEAMEKFFSKDGINAIIFYYHDGPFHEVETGRKKDTSIGNTKRMYISPGDHPLKEKGVIVYKTQPVDIDTRNINDVVCFVEFDMEFLKNNAISVGSMLVQDRIRQPLAINKDWGDLTKSETGMRHKREFEDSYSAFCNFLERSKCDLDSIFTFSIDPELLRELQEGDRNKHMLDKEFLKTVEHVVRIWNKKMERALVQYQQIRKEHEFVGPLVEVEYWRNKLACFTSILEFIETTACSVPIKFLMEMGSPLTKVWKKQTSAITDARNECQDNVKYLYSLESFCSPLYHLDPEEIPPHIPALLRAVRMIFNTSRYYNNTCNVTAILVKVSNQIINVSRKYLNCNGTKTVWNQPKKEVLSKVQKCLDLYLKYFQCYKEVCSEMKEAEEKPFGCSEMFIFGKFETFKKRIEEICDVLKTSVTYSILESSTIEGIEVYAQKFKDFFKKISSQKYDALNHRLPYFDKDYGEYRQNVVDAEWELEEFVGASLSKLQDVDNVLRLLARYFAIISRGGTNE</sequence>
<feature type="domain" description="Dynein heavy chain tail" evidence="2">
    <location>
        <begin position="269"/>
        <end position="598"/>
    </location>
</feature>